<feature type="chain" id="PRO_5035957073" description="Metalloendopeptidase" evidence="8">
    <location>
        <begin position="22"/>
        <end position="773"/>
    </location>
</feature>
<evidence type="ECO:0000256" key="6">
    <source>
        <dbReference type="ARBA" id="ARBA00023049"/>
    </source>
</evidence>
<evidence type="ECO:0000313" key="11">
    <source>
        <dbReference type="EMBL" id="CAF1426762.1"/>
    </source>
</evidence>
<evidence type="ECO:0000313" key="10">
    <source>
        <dbReference type="EMBL" id="CAF1247694.1"/>
    </source>
</evidence>
<evidence type="ECO:0000256" key="2">
    <source>
        <dbReference type="ARBA" id="ARBA00022670"/>
    </source>
</evidence>
<proteinExistence type="predicted"/>
<evidence type="ECO:0000256" key="1">
    <source>
        <dbReference type="ARBA" id="ARBA00022441"/>
    </source>
</evidence>
<dbReference type="SMART" id="SM00235">
    <property type="entry name" value="ZnMc"/>
    <property type="match status" value="1"/>
</dbReference>
<accession>A0A814ZWC8</accession>
<evidence type="ECO:0000256" key="8">
    <source>
        <dbReference type="RuleBase" id="RU361183"/>
    </source>
</evidence>
<feature type="active site" evidence="7">
    <location>
        <position position="157"/>
    </location>
</feature>
<keyword evidence="12" id="KW-1185">Reference proteome</keyword>
<evidence type="ECO:0000313" key="12">
    <source>
        <dbReference type="Proteomes" id="UP000663828"/>
    </source>
</evidence>
<keyword evidence="6 7" id="KW-0482">Metalloprotease</keyword>
<dbReference type="CDD" id="cd04280">
    <property type="entry name" value="ZnMc_astacin_like"/>
    <property type="match status" value="1"/>
</dbReference>
<organism evidence="10 12">
    <name type="scientific">Adineta ricciae</name>
    <name type="common">Rotifer</name>
    <dbReference type="NCBI Taxonomy" id="249248"/>
    <lineage>
        <taxon>Eukaryota</taxon>
        <taxon>Metazoa</taxon>
        <taxon>Spiralia</taxon>
        <taxon>Gnathifera</taxon>
        <taxon>Rotifera</taxon>
        <taxon>Eurotatoria</taxon>
        <taxon>Bdelloidea</taxon>
        <taxon>Adinetida</taxon>
        <taxon>Adinetidae</taxon>
        <taxon>Adineta</taxon>
    </lineage>
</organism>
<evidence type="ECO:0000256" key="5">
    <source>
        <dbReference type="ARBA" id="ARBA00022833"/>
    </source>
</evidence>
<dbReference type="Pfam" id="PF01400">
    <property type="entry name" value="Astacin"/>
    <property type="match status" value="1"/>
</dbReference>
<sequence length="773" mass="86147">MMNVIAFILWIIISIVADVHAVFSVELFTKDPHAKFENLERLPDGTYGHVIGSSRKIRGLVYMANDARWPDGIVPYQFGSGYTPQLQTAIVTRMRKIENLVAINNARCIQFRPKISTDLYYITIQNGTGCSASIGRRVGNVILQYPGCFDDGRTFHELLHVLGLFHEQSRSDRGLYVELYPENMQTGADQQYLIYNNPVADMFNTSYDYSSIMHYAKYDFSINGKPTMEPLQSNIKIGQRYNLSNTDIQIIRRYYNCSSTTLSLPSFTIPVEPAYPSLLVSTYSGELTKQNLMYTRNGSSSANFYYEVINIKVSAAGSYIFQCYSNIDTFAYIYDQAFNPLNPTANLIKGFDDENIERWEFSFTLNASPSDTILLVVTTYNPNVTGPFFIVASGYNKVTFNRTVGTAPPSTTTTTSTTTKTTTTISTILDTGRWSETGSLAVGGIGHTSTLLFDGRVITIAGNADANIVELYNSSTKTWTRGKSMIDTRIYHTATLLPDGRLFVTGGWYYNKFKRTAEIYNPVSNTWTAVSNMTFSRHRHQAVYLPAPMNKILVMGGYGDRTESSFFQSCELYDFVSNKWTTTTSMINQRMDFLATYLLSMNVVVVIGGSRDNSAEIFDVSTLQWTRSLNTMPLFRSIHTTTLLPNGHFLIVGSDLNTTATYLFDSTTKLFRSAANNIQRRSEPAATLLPSGLVLLSGGLSINGSIHRSAEVYDYRLNTWRAVADMNIARMAHTSVIFTNCSSSPSTAVLVIAGQLTMSGMSVGSCELFSINA</sequence>
<feature type="signal peptide" evidence="8">
    <location>
        <begin position="1"/>
        <end position="21"/>
    </location>
</feature>
<dbReference type="GO" id="GO:0006508">
    <property type="term" value="P:proteolysis"/>
    <property type="evidence" value="ECO:0007669"/>
    <property type="project" value="UniProtKB-KW"/>
</dbReference>
<dbReference type="Proteomes" id="UP000663852">
    <property type="component" value="Unassembled WGS sequence"/>
</dbReference>
<dbReference type="PANTHER" id="PTHR10127:SF780">
    <property type="entry name" value="METALLOENDOPEPTIDASE"/>
    <property type="match status" value="1"/>
</dbReference>
<dbReference type="PROSITE" id="PS51864">
    <property type="entry name" value="ASTACIN"/>
    <property type="match status" value="1"/>
</dbReference>
<feature type="binding site" evidence="7">
    <location>
        <position position="160"/>
    </location>
    <ligand>
        <name>Zn(2+)</name>
        <dbReference type="ChEBI" id="CHEBI:29105"/>
        <note>catalytic</note>
    </ligand>
</feature>
<feature type="binding site" evidence="7">
    <location>
        <position position="166"/>
    </location>
    <ligand>
        <name>Zn(2+)</name>
        <dbReference type="ChEBI" id="CHEBI:29105"/>
        <note>catalytic</note>
    </ligand>
</feature>
<name>A0A814ZWC8_ADIRI</name>
<dbReference type="InterPro" id="IPR034035">
    <property type="entry name" value="Astacin-like_dom"/>
</dbReference>
<dbReference type="AlphaFoldDB" id="A0A814ZWC8"/>
<dbReference type="Proteomes" id="UP000663828">
    <property type="component" value="Unassembled WGS sequence"/>
</dbReference>
<feature type="domain" description="Peptidase M12A" evidence="9">
    <location>
        <begin position="55"/>
        <end position="258"/>
    </location>
</feature>
<dbReference type="GO" id="GO:0008270">
    <property type="term" value="F:zinc ion binding"/>
    <property type="evidence" value="ECO:0007669"/>
    <property type="project" value="UniProtKB-UniRule"/>
</dbReference>
<dbReference type="Gene3D" id="2.120.10.80">
    <property type="entry name" value="Kelch-type beta propeller"/>
    <property type="match status" value="1"/>
</dbReference>
<keyword evidence="8" id="KW-0732">Signal</keyword>
<dbReference type="SUPFAM" id="SSF55486">
    <property type="entry name" value="Metalloproteases ('zincins'), catalytic domain"/>
    <property type="match status" value="1"/>
</dbReference>
<dbReference type="EMBL" id="CAJNOJ010000384">
    <property type="protein sequence ID" value="CAF1426762.1"/>
    <property type="molecule type" value="Genomic_DNA"/>
</dbReference>
<keyword evidence="1" id="KW-0880">Kelch repeat</keyword>
<dbReference type="SUPFAM" id="SSF117281">
    <property type="entry name" value="Kelch motif"/>
    <property type="match status" value="2"/>
</dbReference>
<dbReference type="InterPro" id="IPR001506">
    <property type="entry name" value="Peptidase_M12A"/>
</dbReference>
<dbReference type="OrthoDB" id="291007at2759"/>
<gene>
    <name evidence="11" type="ORF">EDS130_LOCUS37918</name>
    <name evidence="10" type="ORF">XAT740_LOCUS26083</name>
</gene>
<keyword evidence="3 7" id="KW-0479">Metal-binding</keyword>
<dbReference type="Gene3D" id="3.40.390.10">
    <property type="entry name" value="Collagenase (Catalytic Domain)"/>
    <property type="match status" value="1"/>
</dbReference>
<reference evidence="10" key="1">
    <citation type="submission" date="2021-02" db="EMBL/GenBank/DDBJ databases">
        <authorList>
            <person name="Nowell W R."/>
        </authorList>
    </citation>
    <scope>NUCLEOTIDE SEQUENCE</scope>
</reference>
<comment type="caution">
    <text evidence="7">Lacks conserved residue(s) required for the propagation of feature annotation.</text>
</comment>
<keyword evidence="5 7" id="KW-0862">Zinc</keyword>
<evidence type="ECO:0000259" key="9">
    <source>
        <dbReference type="PROSITE" id="PS51864"/>
    </source>
</evidence>
<evidence type="ECO:0000256" key="7">
    <source>
        <dbReference type="PROSITE-ProRule" id="PRU01211"/>
    </source>
</evidence>
<dbReference type="PRINTS" id="PR00480">
    <property type="entry name" value="ASTACIN"/>
</dbReference>
<dbReference type="GO" id="GO:0004222">
    <property type="term" value="F:metalloendopeptidase activity"/>
    <property type="evidence" value="ECO:0007669"/>
    <property type="project" value="UniProtKB-UniRule"/>
</dbReference>
<dbReference type="EMBL" id="CAJNOR010002099">
    <property type="protein sequence ID" value="CAF1247694.1"/>
    <property type="molecule type" value="Genomic_DNA"/>
</dbReference>
<dbReference type="InterPro" id="IPR024079">
    <property type="entry name" value="MetalloPept_cat_dom_sf"/>
</dbReference>
<dbReference type="Pfam" id="PF01344">
    <property type="entry name" value="Kelch_1"/>
    <property type="match status" value="2"/>
</dbReference>
<dbReference type="SMART" id="SM00612">
    <property type="entry name" value="Kelch"/>
    <property type="match status" value="5"/>
</dbReference>
<dbReference type="EC" id="3.4.24.-" evidence="8"/>
<keyword evidence="2 7" id="KW-0645">Protease</keyword>
<evidence type="ECO:0000256" key="3">
    <source>
        <dbReference type="ARBA" id="ARBA00022723"/>
    </source>
</evidence>
<feature type="binding site" evidence="7">
    <location>
        <position position="156"/>
    </location>
    <ligand>
        <name>Zn(2+)</name>
        <dbReference type="ChEBI" id="CHEBI:29105"/>
        <note>catalytic</note>
    </ligand>
</feature>
<dbReference type="InterPro" id="IPR015915">
    <property type="entry name" value="Kelch-typ_b-propeller"/>
</dbReference>
<dbReference type="Gene3D" id="2.130.10.80">
    <property type="entry name" value="Galactose oxidase/kelch, beta-propeller"/>
    <property type="match status" value="3"/>
</dbReference>
<dbReference type="InterPro" id="IPR006652">
    <property type="entry name" value="Kelch_1"/>
</dbReference>
<dbReference type="PANTHER" id="PTHR10127">
    <property type="entry name" value="DISCOIDIN, CUB, EGF, LAMININ , AND ZINC METALLOPROTEASE DOMAIN CONTAINING"/>
    <property type="match status" value="1"/>
</dbReference>
<evidence type="ECO:0000256" key="4">
    <source>
        <dbReference type="ARBA" id="ARBA00022801"/>
    </source>
</evidence>
<keyword evidence="4 7" id="KW-0378">Hydrolase</keyword>
<protein>
    <recommendedName>
        <fullName evidence="8">Metalloendopeptidase</fullName>
        <ecNumber evidence="8">3.4.24.-</ecNumber>
    </recommendedName>
</protein>
<comment type="caution">
    <text evidence="10">The sequence shown here is derived from an EMBL/GenBank/DDBJ whole genome shotgun (WGS) entry which is preliminary data.</text>
</comment>
<dbReference type="InterPro" id="IPR037293">
    <property type="entry name" value="Gal_Oxidase_central_sf"/>
</dbReference>
<comment type="cofactor">
    <cofactor evidence="7 8">
        <name>Zn(2+)</name>
        <dbReference type="ChEBI" id="CHEBI:29105"/>
    </cofactor>
    <text evidence="7 8">Binds 1 zinc ion per subunit.</text>
</comment>
<dbReference type="InterPro" id="IPR006026">
    <property type="entry name" value="Peptidase_Metallo"/>
</dbReference>